<dbReference type="AlphaFoldDB" id="A0A176WLW8"/>
<proteinExistence type="predicted"/>
<sequence>MLCLCLCLSLSELFIQSTHNKSSMSISPQLPAASRIESADKRSRSGWVGKGWVEKGREHAGKVRIGMGRNGMEWNRMQPKGGRDGRKVSDTRVGLEDGKKGGGRQGVASTHASVEKICPATLGRWGMVNVRLLQTQTHSDP</sequence>
<dbReference type="Proteomes" id="UP000077202">
    <property type="component" value="Unassembled WGS sequence"/>
</dbReference>
<dbReference type="EMBL" id="LVLJ01000655">
    <property type="protein sequence ID" value="OAE33405.1"/>
    <property type="molecule type" value="Genomic_DNA"/>
</dbReference>
<protein>
    <submittedName>
        <fullName evidence="3">Uncharacterized protein</fullName>
    </submittedName>
</protein>
<comment type="caution">
    <text evidence="3">The sequence shown here is derived from an EMBL/GenBank/DDBJ whole genome shotgun (WGS) entry which is preliminary data.</text>
</comment>
<evidence type="ECO:0000256" key="2">
    <source>
        <dbReference type="SAM" id="SignalP"/>
    </source>
</evidence>
<evidence type="ECO:0000313" key="4">
    <source>
        <dbReference type="Proteomes" id="UP000077202"/>
    </source>
</evidence>
<name>A0A176WLW8_MARPO</name>
<reference evidence="3" key="1">
    <citation type="submission" date="2016-03" db="EMBL/GenBank/DDBJ databases">
        <title>Mechanisms controlling the formation of the plant cell surface in tip-growing cells are functionally conserved among land plants.</title>
        <authorList>
            <person name="Honkanen S."/>
            <person name="Jones V.A."/>
            <person name="Morieri G."/>
            <person name="Champion C."/>
            <person name="Hetherington A.J."/>
            <person name="Kelly S."/>
            <person name="Saint-Marcoux D."/>
            <person name="Proust H."/>
            <person name="Prescott H."/>
            <person name="Dolan L."/>
        </authorList>
    </citation>
    <scope>NUCLEOTIDE SEQUENCE [LARGE SCALE GENOMIC DNA]</scope>
    <source>
        <tissue evidence="3">Whole gametophyte</tissue>
    </source>
</reference>
<feature type="chain" id="PRO_5008052597" evidence="2">
    <location>
        <begin position="21"/>
        <end position="141"/>
    </location>
</feature>
<feature type="signal peptide" evidence="2">
    <location>
        <begin position="1"/>
        <end position="20"/>
    </location>
</feature>
<keyword evidence="4" id="KW-1185">Reference proteome</keyword>
<gene>
    <name evidence="3" type="ORF">AXG93_2852s1240</name>
</gene>
<keyword evidence="2" id="KW-0732">Signal</keyword>
<accession>A0A176WLW8</accession>
<feature type="region of interest" description="Disordered" evidence="1">
    <location>
        <begin position="68"/>
        <end position="111"/>
    </location>
</feature>
<evidence type="ECO:0000256" key="1">
    <source>
        <dbReference type="SAM" id="MobiDB-lite"/>
    </source>
</evidence>
<feature type="compositionally biased region" description="Basic and acidic residues" evidence="1">
    <location>
        <begin position="81"/>
        <end position="100"/>
    </location>
</feature>
<organism evidence="3 4">
    <name type="scientific">Marchantia polymorpha subsp. ruderalis</name>
    <dbReference type="NCBI Taxonomy" id="1480154"/>
    <lineage>
        <taxon>Eukaryota</taxon>
        <taxon>Viridiplantae</taxon>
        <taxon>Streptophyta</taxon>
        <taxon>Embryophyta</taxon>
        <taxon>Marchantiophyta</taxon>
        <taxon>Marchantiopsida</taxon>
        <taxon>Marchantiidae</taxon>
        <taxon>Marchantiales</taxon>
        <taxon>Marchantiaceae</taxon>
        <taxon>Marchantia</taxon>
    </lineage>
</organism>
<evidence type="ECO:0000313" key="3">
    <source>
        <dbReference type="EMBL" id="OAE33405.1"/>
    </source>
</evidence>